<accession>A0A1Y2J2Z3</accession>
<evidence type="ECO:0000256" key="1">
    <source>
        <dbReference type="SAM" id="MobiDB-lite"/>
    </source>
</evidence>
<feature type="compositionally biased region" description="Polar residues" evidence="1">
    <location>
        <begin position="9"/>
        <end position="19"/>
    </location>
</feature>
<feature type="region of interest" description="Disordered" evidence="1">
    <location>
        <begin position="1"/>
        <end position="24"/>
    </location>
</feature>
<keyword evidence="3" id="KW-1185">Reference proteome</keyword>
<organism evidence="2 3">
    <name type="scientific">Trametes coccinea (strain BRFM310)</name>
    <name type="common">Pycnoporus coccineus</name>
    <dbReference type="NCBI Taxonomy" id="1353009"/>
    <lineage>
        <taxon>Eukaryota</taxon>
        <taxon>Fungi</taxon>
        <taxon>Dikarya</taxon>
        <taxon>Basidiomycota</taxon>
        <taxon>Agaricomycotina</taxon>
        <taxon>Agaricomycetes</taxon>
        <taxon>Polyporales</taxon>
        <taxon>Polyporaceae</taxon>
        <taxon>Trametes</taxon>
    </lineage>
</organism>
<gene>
    <name evidence="2" type="ORF">PYCCODRAFT_350427</name>
</gene>
<evidence type="ECO:0000313" key="3">
    <source>
        <dbReference type="Proteomes" id="UP000193067"/>
    </source>
</evidence>
<proteinExistence type="predicted"/>
<dbReference type="EMBL" id="KZ084087">
    <property type="protein sequence ID" value="OSD07780.1"/>
    <property type="molecule type" value="Genomic_DNA"/>
</dbReference>
<dbReference type="AlphaFoldDB" id="A0A1Y2J2Z3"/>
<reference evidence="2 3" key="1">
    <citation type="journal article" date="2015" name="Biotechnol. Biofuels">
        <title>Enhanced degradation of softwood versus hardwood by the white-rot fungus Pycnoporus coccineus.</title>
        <authorList>
            <person name="Couturier M."/>
            <person name="Navarro D."/>
            <person name="Chevret D."/>
            <person name="Henrissat B."/>
            <person name="Piumi F."/>
            <person name="Ruiz-Duenas F.J."/>
            <person name="Martinez A.T."/>
            <person name="Grigoriev I.V."/>
            <person name="Riley R."/>
            <person name="Lipzen A."/>
            <person name="Berrin J.G."/>
            <person name="Master E.R."/>
            <person name="Rosso M.N."/>
        </authorList>
    </citation>
    <scope>NUCLEOTIDE SEQUENCE [LARGE SCALE GENOMIC DNA]</scope>
    <source>
        <strain evidence="2 3">BRFM310</strain>
    </source>
</reference>
<sequence length="152" mass="16400">MMTGRGTAGSVQEGRSSPLSGIIPRSPTAQHFPEVCHAYETRRDCMKTARARPRWPSRSHASMSFVRIGRRGGVNVDGPWETGWLLATRFCRACSSFDRSRGSAASCGAAQGESFPARGGDCERARLVPGLEGHSREGRACRACQCKVARSG</sequence>
<protein>
    <submittedName>
        <fullName evidence="2">Uncharacterized protein</fullName>
    </submittedName>
</protein>
<dbReference type="Proteomes" id="UP000193067">
    <property type="component" value="Unassembled WGS sequence"/>
</dbReference>
<name>A0A1Y2J2Z3_TRAC3</name>
<evidence type="ECO:0000313" key="2">
    <source>
        <dbReference type="EMBL" id="OSD07780.1"/>
    </source>
</evidence>